<sequence>MPQLNKTSLLLGLVWVIVSFTLAQTVLEEWLFSMNLIVIPLIIVAPVLLIRILFDYILKYDFFNKNYKKDRKQRK</sequence>
<reference evidence="2 3" key="1">
    <citation type="submission" date="2019-12" db="EMBL/GenBank/DDBJ databases">
        <title>Salinicoccus cyprini sp. nov., isolated from gastro-intestinal tract of mirror carp, Cyprinus carpio var. specularis, collected from Gobind Sagar Reservoir, Himachal Pradesh, India.</title>
        <authorList>
            <person name="Talwar C."/>
            <person name="Singh A.K."/>
            <person name="Lal R."/>
            <person name="Negi R.K."/>
        </authorList>
    </citation>
    <scope>NUCLEOTIDE SEQUENCE [LARGE SCALE GENOMIC DNA]</scope>
    <source>
        <strain evidence="2 3">J-82</strain>
    </source>
</reference>
<dbReference type="AlphaFoldDB" id="A0A6N8U2T5"/>
<name>A0A6N8U2T5_9STAP</name>
<organism evidence="2 3">
    <name type="scientific">Salinicoccus hispanicus</name>
    <dbReference type="NCBI Taxonomy" id="157225"/>
    <lineage>
        <taxon>Bacteria</taxon>
        <taxon>Bacillati</taxon>
        <taxon>Bacillota</taxon>
        <taxon>Bacilli</taxon>
        <taxon>Bacillales</taxon>
        <taxon>Staphylococcaceae</taxon>
        <taxon>Salinicoccus</taxon>
    </lineage>
</organism>
<proteinExistence type="predicted"/>
<evidence type="ECO:0000313" key="2">
    <source>
        <dbReference type="EMBL" id="MXQ52053.1"/>
    </source>
</evidence>
<gene>
    <name evidence="2" type="ORF">GQ671_12335</name>
</gene>
<dbReference type="OrthoDB" id="2390198at2"/>
<keyword evidence="1" id="KW-0472">Membrane</keyword>
<dbReference type="Proteomes" id="UP000436284">
    <property type="component" value="Unassembled WGS sequence"/>
</dbReference>
<feature type="transmembrane region" description="Helical" evidence="1">
    <location>
        <begin position="33"/>
        <end position="58"/>
    </location>
</feature>
<keyword evidence="3" id="KW-1185">Reference proteome</keyword>
<protein>
    <submittedName>
        <fullName evidence="2">Uncharacterized protein</fullName>
    </submittedName>
</protein>
<comment type="caution">
    <text evidence="2">The sequence shown here is derived from an EMBL/GenBank/DDBJ whole genome shotgun (WGS) entry which is preliminary data.</text>
</comment>
<keyword evidence="1" id="KW-1133">Transmembrane helix</keyword>
<evidence type="ECO:0000313" key="3">
    <source>
        <dbReference type="Proteomes" id="UP000436284"/>
    </source>
</evidence>
<dbReference type="EMBL" id="WUUK01000005">
    <property type="protein sequence ID" value="MXQ52053.1"/>
    <property type="molecule type" value="Genomic_DNA"/>
</dbReference>
<keyword evidence="1" id="KW-0812">Transmembrane</keyword>
<evidence type="ECO:0000256" key="1">
    <source>
        <dbReference type="SAM" id="Phobius"/>
    </source>
</evidence>
<accession>A0A6N8U2T5</accession>
<dbReference type="RefSeq" id="WP_160657740.1">
    <property type="nucleotide sequence ID" value="NZ_JBHRWU010000001.1"/>
</dbReference>